<name>A0A516Q564_9ACTN</name>
<reference evidence="3 4" key="1">
    <citation type="submission" date="2019-07" db="EMBL/GenBank/DDBJ databases">
        <title>Microlunatus dokdonensis sp. nov. isolated from the rhizospheric soil of the wild plant Elymus tsukushiensis.</title>
        <authorList>
            <person name="Ghim S.-Y."/>
            <person name="Hwang Y.-J."/>
            <person name="Son J.-S."/>
            <person name="Shin J.-H."/>
        </authorList>
    </citation>
    <scope>NUCLEOTIDE SEQUENCE [LARGE SCALE GENOMIC DNA]</scope>
    <source>
        <strain evidence="3 4">KUDC0627</strain>
    </source>
</reference>
<dbReference type="OrthoDB" id="2061990at2"/>
<feature type="domain" description="N-acetyltransferase" evidence="2">
    <location>
        <begin position="8"/>
        <end position="159"/>
    </location>
</feature>
<evidence type="ECO:0000259" key="2">
    <source>
        <dbReference type="PROSITE" id="PS51186"/>
    </source>
</evidence>
<dbReference type="AlphaFoldDB" id="A0A516Q564"/>
<feature type="region of interest" description="Disordered" evidence="1">
    <location>
        <begin position="13"/>
        <end position="33"/>
    </location>
</feature>
<dbReference type="Proteomes" id="UP000319263">
    <property type="component" value="Chromosome"/>
</dbReference>
<proteinExistence type="predicted"/>
<feature type="compositionally biased region" description="Basic and acidic residues" evidence="1">
    <location>
        <begin position="21"/>
        <end position="33"/>
    </location>
</feature>
<accession>A0A516Q564</accession>
<dbReference type="PROSITE" id="PS51186">
    <property type="entry name" value="GNAT"/>
    <property type="match status" value="1"/>
</dbReference>
<dbReference type="GO" id="GO:0016747">
    <property type="term" value="F:acyltransferase activity, transferring groups other than amino-acyl groups"/>
    <property type="evidence" value="ECO:0007669"/>
    <property type="project" value="InterPro"/>
</dbReference>
<dbReference type="InterPro" id="IPR000182">
    <property type="entry name" value="GNAT_dom"/>
</dbReference>
<evidence type="ECO:0000313" key="3">
    <source>
        <dbReference type="EMBL" id="QDP98568.1"/>
    </source>
</evidence>
<organism evidence="3 4">
    <name type="scientific">Microlunatus elymi</name>
    <dbReference type="NCBI Taxonomy" id="2596828"/>
    <lineage>
        <taxon>Bacteria</taxon>
        <taxon>Bacillati</taxon>
        <taxon>Actinomycetota</taxon>
        <taxon>Actinomycetes</taxon>
        <taxon>Propionibacteriales</taxon>
        <taxon>Propionibacteriaceae</taxon>
        <taxon>Microlunatus</taxon>
    </lineage>
</organism>
<gene>
    <name evidence="3" type="ORF">FOE78_04190</name>
</gene>
<dbReference type="EMBL" id="CP041692">
    <property type="protein sequence ID" value="QDP98568.1"/>
    <property type="molecule type" value="Genomic_DNA"/>
</dbReference>
<sequence>MAAILADPEVLRLTGSTHSSGDTDRETGLPDDRLRQWYGSRNDQVDRLDLAIIDRDHDRLVGEVVLNDLDPGNESCSIRILIGPAGRNRGLGTEAMRLMVDHAFGTTQLHRLELEVYAFNPRAQRVYQKLGFVHEGRRRAALMFDGERIDAITMSILRPEWEQDRTARRAGQR</sequence>
<keyword evidence="3" id="KW-0808">Transferase</keyword>
<dbReference type="PANTHER" id="PTHR43415">
    <property type="entry name" value="SPERMIDINE N(1)-ACETYLTRANSFERASE"/>
    <property type="match status" value="1"/>
</dbReference>
<dbReference type="PANTHER" id="PTHR43415:SF3">
    <property type="entry name" value="GNAT-FAMILY ACETYLTRANSFERASE"/>
    <property type="match status" value="1"/>
</dbReference>
<dbReference type="Pfam" id="PF13302">
    <property type="entry name" value="Acetyltransf_3"/>
    <property type="match status" value="1"/>
</dbReference>
<protein>
    <submittedName>
        <fullName evidence="3">GNAT family N-acetyltransferase</fullName>
    </submittedName>
</protein>
<dbReference type="InterPro" id="IPR016181">
    <property type="entry name" value="Acyl_CoA_acyltransferase"/>
</dbReference>
<evidence type="ECO:0000256" key="1">
    <source>
        <dbReference type="SAM" id="MobiDB-lite"/>
    </source>
</evidence>
<keyword evidence="4" id="KW-1185">Reference proteome</keyword>
<dbReference type="Gene3D" id="3.40.630.30">
    <property type="match status" value="1"/>
</dbReference>
<evidence type="ECO:0000313" key="4">
    <source>
        <dbReference type="Proteomes" id="UP000319263"/>
    </source>
</evidence>
<dbReference type="SUPFAM" id="SSF55729">
    <property type="entry name" value="Acyl-CoA N-acyltransferases (Nat)"/>
    <property type="match status" value="1"/>
</dbReference>
<dbReference type="KEGG" id="mik:FOE78_04190"/>